<proteinExistence type="predicted"/>
<evidence type="ECO:0000313" key="2">
    <source>
        <dbReference type="Proteomes" id="UP001500282"/>
    </source>
</evidence>
<accession>A0ABP4I1A2</accession>
<keyword evidence="2" id="KW-1185">Reference proteome</keyword>
<evidence type="ECO:0000313" key="1">
    <source>
        <dbReference type="EMBL" id="GAA1302934.1"/>
    </source>
</evidence>
<protein>
    <submittedName>
        <fullName evidence="1">Uncharacterized protein</fullName>
    </submittedName>
</protein>
<dbReference type="Proteomes" id="UP001500282">
    <property type="component" value="Unassembled WGS sequence"/>
</dbReference>
<name>A0ABP4I1A2_9ACTN</name>
<organism evidence="1 2">
    <name type="scientific">Streptomyces javensis</name>
    <dbReference type="NCBI Taxonomy" id="114698"/>
    <lineage>
        <taxon>Bacteria</taxon>
        <taxon>Bacillati</taxon>
        <taxon>Actinomycetota</taxon>
        <taxon>Actinomycetes</taxon>
        <taxon>Kitasatosporales</taxon>
        <taxon>Streptomycetaceae</taxon>
        <taxon>Streptomyces</taxon>
        <taxon>Streptomyces violaceusniger group</taxon>
    </lineage>
</organism>
<dbReference type="EMBL" id="BAAAIH010000093">
    <property type="protein sequence ID" value="GAA1302934.1"/>
    <property type="molecule type" value="Genomic_DNA"/>
</dbReference>
<reference evidence="2" key="1">
    <citation type="journal article" date="2019" name="Int. J. Syst. Evol. Microbiol.">
        <title>The Global Catalogue of Microorganisms (GCM) 10K type strain sequencing project: providing services to taxonomists for standard genome sequencing and annotation.</title>
        <authorList>
            <consortium name="The Broad Institute Genomics Platform"/>
            <consortium name="The Broad Institute Genome Sequencing Center for Infectious Disease"/>
            <person name="Wu L."/>
            <person name="Ma J."/>
        </authorList>
    </citation>
    <scope>NUCLEOTIDE SEQUENCE [LARGE SCALE GENOMIC DNA]</scope>
    <source>
        <strain evidence="2">JCM 11448</strain>
    </source>
</reference>
<gene>
    <name evidence="1" type="ORF">GCM10009579_85260</name>
</gene>
<comment type="caution">
    <text evidence="1">The sequence shown here is derived from an EMBL/GenBank/DDBJ whole genome shotgun (WGS) entry which is preliminary data.</text>
</comment>
<sequence length="59" mass="6970">MHRLDDDQLQPAPHRLDRKVPTCIEYDNGLPSQAEKNRAALWNNLPLRCEYTIVANRRR</sequence>